<evidence type="ECO:0000313" key="1">
    <source>
        <dbReference type="EMBL" id="BBO68397.1"/>
    </source>
</evidence>
<dbReference type="Pfam" id="PF13469">
    <property type="entry name" value="Sulfotransfer_3"/>
    <property type="match status" value="1"/>
</dbReference>
<protein>
    <recommendedName>
        <fullName evidence="3">Sulfotransferase family protein</fullName>
    </recommendedName>
</protein>
<name>A0A5K7YUN8_9BACT</name>
<dbReference type="Proteomes" id="UP000427906">
    <property type="component" value="Chromosome"/>
</dbReference>
<dbReference type="KEGG" id="dalk:DSCA_23270"/>
<dbReference type="InterPro" id="IPR027417">
    <property type="entry name" value="P-loop_NTPase"/>
</dbReference>
<keyword evidence="2" id="KW-1185">Reference proteome</keyword>
<proteinExistence type="predicted"/>
<accession>A0A5K7YUN8</accession>
<sequence length="245" mass="29105">MNKQYPTKYPTDRFRYWTYALDETLPLYRVDVESITPDISDRFQRVIKRVIRAYAHDPYRARFIDKSQLYTINIEAVKKALNPSTPIFIVVTRNPYAMCKRVAEIYYKSRHKHGFGITTERSIRLCCQHWRNSYELALAASEKVENIKLYQFEKIILDPEKYIRSMCDFAQLNFEIDILPAPGQKRTLYGSMRSRWYPMRVNVNDNYLNELTGREIDIIYHECGKLAESLGYKKPYKNRKAVLGK</sequence>
<dbReference type="Gene3D" id="3.40.50.300">
    <property type="entry name" value="P-loop containing nucleotide triphosphate hydrolases"/>
    <property type="match status" value="1"/>
</dbReference>
<evidence type="ECO:0000313" key="2">
    <source>
        <dbReference type="Proteomes" id="UP000427906"/>
    </source>
</evidence>
<gene>
    <name evidence="1" type="ORF">DSCA_23270</name>
</gene>
<organism evidence="1 2">
    <name type="scientific">Desulfosarcina alkanivorans</name>
    <dbReference type="NCBI Taxonomy" id="571177"/>
    <lineage>
        <taxon>Bacteria</taxon>
        <taxon>Pseudomonadati</taxon>
        <taxon>Thermodesulfobacteriota</taxon>
        <taxon>Desulfobacteria</taxon>
        <taxon>Desulfobacterales</taxon>
        <taxon>Desulfosarcinaceae</taxon>
        <taxon>Desulfosarcina</taxon>
    </lineage>
</organism>
<dbReference type="EMBL" id="AP021874">
    <property type="protein sequence ID" value="BBO68397.1"/>
    <property type="molecule type" value="Genomic_DNA"/>
</dbReference>
<evidence type="ECO:0008006" key="3">
    <source>
        <dbReference type="Google" id="ProtNLM"/>
    </source>
</evidence>
<dbReference type="AlphaFoldDB" id="A0A5K7YUN8"/>
<reference evidence="1 2" key="1">
    <citation type="submission" date="2019-11" db="EMBL/GenBank/DDBJ databases">
        <title>Comparative genomics of hydrocarbon-degrading Desulfosarcina strains.</title>
        <authorList>
            <person name="Watanabe M."/>
            <person name="Kojima H."/>
            <person name="Fukui M."/>
        </authorList>
    </citation>
    <scope>NUCLEOTIDE SEQUENCE [LARGE SCALE GENOMIC DNA]</scope>
    <source>
        <strain evidence="1 2">PL12</strain>
    </source>
</reference>
<dbReference type="SUPFAM" id="SSF52540">
    <property type="entry name" value="P-loop containing nucleoside triphosphate hydrolases"/>
    <property type="match status" value="1"/>
</dbReference>